<keyword evidence="2" id="KW-1185">Reference proteome</keyword>
<organism evidence="1 2">
    <name type="scientific">Daphnia magna</name>
    <dbReference type="NCBI Taxonomy" id="35525"/>
    <lineage>
        <taxon>Eukaryota</taxon>
        <taxon>Metazoa</taxon>
        <taxon>Ecdysozoa</taxon>
        <taxon>Arthropoda</taxon>
        <taxon>Crustacea</taxon>
        <taxon>Branchiopoda</taxon>
        <taxon>Diplostraca</taxon>
        <taxon>Cladocera</taxon>
        <taxon>Anomopoda</taxon>
        <taxon>Daphniidae</taxon>
        <taxon>Daphnia</taxon>
    </lineage>
</organism>
<protein>
    <submittedName>
        <fullName evidence="1">Uncharacterized protein</fullName>
    </submittedName>
</protein>
<gene>
    <name evidence="1" type="ORF">OUZ56_011804</name>
</gene>
<comment type="caution">
    <text evidence="1">The sequence shown here is derived from an EMBL/GenBank/DDBJ whole genome shotgun (WGS) entry which is preliminary data.</text>
</comment>
<accession>A0ABQ9Z170</accession>
<reference evidence="1 2" key="1">
    <citation type="journal article" date="2023" name="Nucleic Acids Res.">
        <title>The hologenome of Daphnia magna reveals possible DNA methylation and microbiome-mediated evolution of the host genome.</title>
        <authorList>
            <person name="Chaturvedi A."/>
            <person name="Li X."/>
            <person name="Dhandapani V."/>
            <person name="Marshall H."/>
            <person name="Kissane S."/>
            <person name="Cuenca-Cambronero M."/>
            <person name="Asole G."/>
            <person name="Calvet F."/>
            <person name="Ruiz-Romero M."/>
            <person name="Marangio P."/>
            <person name="Guigo R."/>
            <person name="Rago D."/>
            <person name="Mirbahai L."/>
            <person name="Eastwood N."/>
            <person name="Colbourne J.K."/>
            <person name="Zhou J."/>
            <person name="Mallon E."/>
            <person name="Orsini L."/>
        </authorList>
    </citation>
    <scope>NUCLEOTIDE SEQUENCE [LARGE SCALE GENOMIC DNA]</scope>
    <source>
        <strain evidence="1">LRV0_1</strain>
    </source>
</reference>
<name>A0ABQ9Z170_9CRUS</name>
<evidence type="ECO:0000313" key="1">
    <source>
        <dbReference type="EMBL" id="KAK4006646.1"/>
    </source>
</evidence>
<dbReference type="Proteomes" id="UP001234178">
    <property type="component" value="Unassembled WGS sequence"/>
</dbReference>
<evidence type="ECO:0000313" key="2">
    <source>
        <dbReference type="Proteomes" id="UP001234178"/>
    </source>
</evidence>
<dbReference type="EMBL" id="JAOYFB010000002">
    <property type="protein sequence ID" value="KAK4006646.1"/>
    <property type="molecule type" value="Genomic_DNA"/>
</dbReference>
<sequence>MDPCEGQLKQPCFYHHTVDASAIGAPSSNIGNTVQFTPGPFSPASYGEWCVARIGKWGNLLTSMLVIKYLNTALPYGLFPTERPSIKIGNLSGAKVSTKDRRLFFQEMVLHLRQFVEKRTTFTKRGCQEEEGCKYWYHMAVPSSVDAHVSNSKFPFIIKTYAISPGCPGRISFKLNNSSKEKSESLLAVGEGFE</sequence>
<proteinExistence type="predicted"/>